<dbReference type="AlphaFoldDB" id="A0A4E0Q882"/>
<dbReference type="OrthoDB" id="53060at2157"/>
<comment type="caution">
    <text evidence="1">The sequence shown here is derived from an EMBL/GenBank/DDBJ whole genome shotgun (WGS) entry which is preliminary data.</text>
</comment>
<dbReference type="PIRSF" id="PIRSF006006">
    <property type="entry name" value="UCP006006"/>
    <property type="match status" value="1"/>
</dbReference>
<keyword evidence="2" id="KW-1185">Reference proteome</keyword>
<dbReference type="Pfam" id="PF04407">
    <property type="entry name" value="DUF531"/>
    <property type="match status" value="1"/>
</dbReference>
<protein>
    <submittedName>
        <fullName evidence="1">DUF531 domain-containing protein</fullName>
    </submittedName>
</protein>
<gene>
    <name evidence="1" type="ORF">CUN85_02845</name>
</gene>
<evidence type="ECO:0000313" key="1">
    <source>
        <dbReference type="EMBL" id="TGC11100.1"/>
    </source>
</evidence>
<dbReference type="EMBL" id="PGGK01000002">
    <property type="protein sequence ID" value="TGC11100.1"/>
    <property type="molecule type" value="Genomic_DNA"/>
</dbReference>
<sequence>MLTLGIVNTYDKIKVLDAHYRAIARAAPICHAFGFSLALFDFPFKMTPDELVEYVADKTTIGESGKFLRLLHEKKKLFVFDLPKKGFQPQLGSVVVTSSKPEERRSVMPEALASDILHNKSFLLLVGLGHKGLPKNLFEMAPYHLDITGNGTSLETCTAIGCIPAYLMGLVHAGEHKGSIQGKPN</sequence>
<dbReference type="Proteomes" id="UP000297295">
    <property type="component" value="Unassembled WGS sequence"/>
</dbReference>
<dbReference type="InterPro" id="IPR007501">
    <property type="entry name" value="DUF531"/>
</dbReference>
<accession>A0A4E0Q882</accession>
<dbReference type="RefSeq" id="WP_135388781.1">
    <property type="nucleotide sequence ID" value="NZ_PGGK01000002.1"/>
</dbReference>
<evidence type="ECO:0000313" key="2">
    <source>
        <dbReference type="Proteomes" id="UP000297295"/>
    </source>
</evidence>
<name>A0A4E0Q882_9EURY</name>
<reference evidence="1 2" key="1">
    <citation type="submission" date="2017-11" db="EMBL/GenBank/DDBJ databases">
        <title>Isolation and Characterization of Methanogenic Archaea from Saline Meromictic Lake at Siberia.</title>
        <authorList>
            <person name="Shen Y."/>
            <person name="Huang H.-H."/>
            <person name="Lai M.-C."/>
            <person name="Chen S.-C."/>
        </authorList>
    </citation>
    <scope>NUCLEOTIDE SEQUENCE [LARGE SCALE GENOMIC DNA]</scope>
    <source>
        <strain evidence="1 2">SY-01</strain>
    </source>
</reference>
<organism evidence="1 2">
    <name type="scientific">Methanolobus halotolerans</name>
    <dbReference type="NCBI Taxonomy" id="2052935"/>
    <lineage>
        <taxon>Archaea</taxon>
        <taxon>Methanobacteriati</taxon>
        <taxon>Methanobacteriota</taxon>
        <taxon>Stenosarchaea group</taxon>
        <taxon>Methanomicrobia</taxon>
        <taxon>Methanosarcinales</taxon>
        <taxon>Methanosarcinaceae</taxon>
        <taxon>Methanolobus</taxon>
    </lineage>
</organism>
<proteinExistence type="predicted"/>